<dbReference type="Gene3D" id="3.40.190.10">
    <property type="entry name" value="Periplasmic binding protein-like II"/>
    <property type="match status" value="2"/>
</dbReference>
<organism evidence="2 3">
    <name type="scientific">Thalassomonas actiniarum</name>
    <dbReference type="NCBI Taxonomy" id="485447"/>
    <lineage>
        <taxon>Bacteria</taxon>
        <taxon>Pseudomonadati</taxon>
        <taxon>Pseudomonadota</taxon>
        <taxon>Gammaproteobacteria</taxon>
        <taxon>Alteromonadales</taxon>
        <taxon>Colwelliaceae</taxon>
        <taxon>Thalassomonas</taxon>
    </lineage>
</organism>
<dbReference type="KEGG" id="tact:SG35_031335"/>
<dbReference type="PANTHER" id="PTHR38834">
    <property type="entry name" value="PERIPLASMIC SUBSTRATE BINDING PROTEIN FAMILY 3"/>
    <property type="match status" value="1"/>
</dbReference>
<dbReference type="EMBL" id="CP059736">
    <property type="protein sequence ID" value="WDE02251.1"/>
    <property type="molecule type" value="Genomic_DNA"/>
</dbReference>
<sequence>MKIINALLFTGILLQLSALAFAVEAIEVVTESWEPYSYLLPDGSVGGTATAKVRRILDKAGIEYTINLYPWTRAYRTALSKRNVLIYSIYRTKERELKFQWLCPFLPTERIYAYALADRRDINIGKLDDLKQYIIGSAREEYAYQFLLEHGFEDNRHLDISSTYNTSLHKLVNHRIDLVIGTRHSIDTRLKSLGYPETKMRAVYEFSTQMIGGNCMAFNIETPSAVVEKVRAALLQVNQAAENASAPE</sequence>
<protein>
    <submittedName>
        <fullName evidence="2">Transporter substrate-binding domain-containing protein</fullName>
    </submittedName>
</protein>
<gene>
    <name evidence="2" type="ORF">SG35_031335</name>
</gene>
<evidence type="ECO:0000313" key="2">
    <source>
        <dbReference type="EMBL" id="WDE02251.1"/>
    </source>
</evidence>
<feature type="chain" id="PRO_5042021039" evidence="1">
    <location>
        <begin position="23"/>
        <end position="248"/>
    </location>
</feature>
<reference evidence="2 3" key="2">
    <citation type="journal article" date="2022" name="Mar. Drugs">
        <title>Bioassay-Guided Fractionation Leads to the Detection of Cholic Acid Generated by the Rare Thalassomonas sp.</title>
        <authorList>
            <person name="Pheiffer F."/>
            <person name="Schneider Y.K."/>
            <person name="Hansen E.H."/>
            <person name="Andersen J.H."/>
            <person name="Isaksson J."/>
            <person name="Busche T."/>
            <person name="R C."/>
            <person name="Kalinowski J."/>
            <person name="Zyl L.V."/>
            <person name="Trindade M."/>
        </authorList>
    </citation>
    <scope>NUCLEOTIDE SEQUENCE [LARGE SCALE GENOMIC DNA]</scope>
    <source>
        <strain evidence="2 3">A5K-106</strain>
    </source>
</reference>
<dbReference type="Proteomes" id="UP000032568">
    <property type="component" value="Chromosome pTact"/>
</dbReference>
<dbReference type="PANTHER" id="PTHR38834:SF3">
    <property type="entry name" value="SOLUTE-BINDING PROTEIN FAMILY 3_N-TERMINAL DOMAIN-CONTAINING PROTEIN"/>
    <property type="match status" value="1"/>
</dbReference>
<reference evidence="2 3" key="1">
    <citation type="journal article" date="2015" name="Genome Announc.">
        <title>Draft Genome Sequences of Marine Isolates of Thalassomonas viridans and Thalassomonas actiniarum.</title>
        <authorList>
            <person name="Olonade I."/>
            <person name="van Zyl L.J."/>
            <person name="Trindade M."/>
        </authorList>
    </citation>
    <scope>NUCLEOTIDE SEQUENCE [LARGE SCALE GENOMIC DNA]</scope>
    <source>
        <strain evidence="2 3">A5K-106</strain>
    </source>
</reference>
<dbReference type="RefSeq" id="WP_053042802.1">
    <property type="nucleotide sequence ID" value="NZ_CP059736.1"/>
</dbReference>
<accession>A0AAF0C6G8</accession>
<feature type="signal peptide" evidence="1">
    <location>
        <begin position="1"/>
        <end position="22"/>
    </location>
</feature>
<keyword evidence="1" id="KW-0732">Signal</keyword>
<evidence type="ECO:0000256" key="1">
    <source>
        <dbReference type="SAM" id="SignalP"/>
    </source>
</evidence>
<proteinExistence type="predicted"/>
<evidence type="ECO:0000313" key="3">
    <source>
        <dbReference type="Proteomes" id="UP000032568"/>
    </source>
</evidence>
<dbReference type="AlphaFoldDB" id="A0AAF0C6G8"/>
<keyword evidence="3" id="KW-1185">Reference proteome</keyword>
<dbReference type="SUPFAM" id="SSF53850">
    <property type="entry name" value="Periplasmic binding protein-like II"/>
    <property type="match status" value="1"/>
</dbReference>
<name>A0AAF0C6G8_9GAMM</name>